<sequence>MLVKNLALFLFQSFSLSFITATYEETPFPYFQLQIISSLFELALSYFSTVCSSLPSTKSKLKDCILRYIQTQWLIAPTIK</sequence>
<evidence type="ECO:0000313" key="2">
    <source>
        <dbReference type="EMBL" id="AUA19521.1"/>
    </source>
</evidence>
<organism evidence="2 3">
    <name type="scientific">Streptococcus suis</name>
    <dbReference type="NCBI Taxonomy" id="1307"/>
    <lineage>
        <taxon>Bacteria</taxon>
        <taxon>Bacillati</taxon>
        <taxon>Bacillota</taxon>
        <taxon>Bacilli</taxon>
        <taxon>Lactobacillales</taxon>
        <taxon>Streptococcaceae</taxon>
        <taxon>Streptococcus</taxon>
    </lineage>
</organism>
<evidence type="ECO:0000313" key="3">
    <source>
        <dbReference type="Proteomes" id="UP000231863"/>
    </source>
</evidence>
<keyword evidence="1" id="KW-0732">Signal</keyword>
<evidence type="ECO:0000256" key="1">
    <source>
        <dbReference type="SAM" id="SignalP"/>
    </source>
</evidence>
<feature type="signal peptide" evidence="1">
    <location>
        <begin position="1"/>
        <end position="20"/>
    </location>
</feature>
<dbReference type="EMBL" id="CP025043">
    <property type="protein sequence ID" value="AUA19521.1"/>
    <property type="molecule type" value="Genomic_DNA"/>
</dbReference>
<evidence type="ECO:0008006" key="4">
    <source>
        <dbReference type="Google" id="ProtNLM"/>
    </source>
</evidence>
<reference evidence="2 3" key="1">
    <citation type="submission" date="2017-11" db="EMBL/GenBank/DDBJ databases">
        <title>Genome analysis of Streptococcus suis serotype chz stain ah681.</title>
        <authorList>
            <person name="Pan Z."/>
            <person name="Zhang Y."/>
            <person name="Ma J."/>
            <person name="Lu P."/>
            <person name="Zhu Y."/>
            <person name="Zhong X."/>
            <person name="Dong W."/>
            <person name="Lu C."/>
            <person name="Yao H."/>
        </authorList>
    </citation>
    <scope>NUCLEOTIDE SEQUENCE [LARGE SCALE GENOMIC DNA]</scope>
    <source>
        <strain evidence="2 3">AH681</strain>
    </source>
</reference>
<dbReference type="Proteomes" id="UP000231863">
    <property type="component" value="Chromosome"/>
</dbReference>
<accession>A0A2I5KQ79</accession>
<gene>
    <name evidence="2" type="ORF">CWI26_08550</name>
</gene>
<proteinExistence type="predicted"/>
<protein>
    <recommendedName>
        <fullName evidence="4">Secreted protein</fullName>
    </recommendedName>
</protein>
<name>A0A2I5KQ79_STRSU</name>
<dbReference type="AlphaFoldDB" id="A0A2I5KQ79"/>
<feature type="chain" id="PRO_5039430153" description="Secreted protein" evidence="1">
    <location>
        <begin position="21"/>
        <end position="80"/>
    </location>
</feature>